<reference evidence="1" key="1">
    <citation type="journal article" date="2021" name="PeerJ">
        <title>Extensive microbial diversity within the chicken gut microbiome revealed by metagenomics and culture.</title>
        <authorList>
            <person name="Gilroy R."/>
            <person name="Ravi A."/>
            <person name="Getino M."/>
            <person name="Pursley I."/>
            <person name="Horton D.L."/>
            <person name="Alikhan N.F."/>
            <person name="Baker D."/>
            <person name="Gharbi K."/>
            <person name="Hall N."/>
            <person name="Watson M."/>
            <person name="Adriaenssens E.M."/>
            <person name="Foster-Nyarko E."/>
            <person name="Jarju S."/>
            <person name="Secka A."/>
            <person name="Antonio M."/>
            <person name="Oren A."/>
            <person name="Chaudhuri R.R."/>
            <person name="La Ragione R."/>
            <person name="Hildebrand F."/>
            <person name="Pallen M.J."/>
        </authorList>
    </citation>
    <scope>NUCLEOTIDE SEQUENCE</scope>
    <source>
        <strain evidence="1">4100</strain>
    </source>
</reference>
<accession>A0A4V1LA86</accession>
<dbReference type="GO" id="GO:0006261">
    <property type="term" value="P:DNA-templated DNA replication"/>
    <property type="evidence" value="ECO:0007669"/>
    <property type="project" value="TreeGrafter"/>
</dbReference>
<comment type="caution">
    <text evidence="1">The sequence shown here is derived from an EMBL/GenBank/DDBJ whole genome shotgun (WGS) entry which is preliminary data.</text>
</comment>
<dbReference type="EMBL" id="DYXT01000030">
    <property type="protein sequence ID" value="HJE39335.1"/>
    <property type="molecule type" value="Genomic_DNA"/>
</dbReference>
<gene>
    <name evidence="1" type="ORF">K8V47_06225</name>
</gene>
<proteinExistence type="predicted"/>
<dbReference type="Gene3D" id="3.40.50.300">
    <property type="entry name" value="P-loop containing nucleotide triphosphate hydrolases"/>
    <property type="match status" value="1"/>
</dbReference>
<dbReference type="Proteomes" id="UP000711407">
    <property type="component" value="Unassembled WGS sequence"/>
</dbReference>
<sequence length="376" mass="43028">MRFSDIPGHIEVKRWLRQLVDNDKIPHALLLEGPEGIGKLAMARALIQYIYCEHPTDDGDSCGQCQSCTLLSSLNHLDSMYSFPVVKEDDNPISDKYLQQWKRFLSEEPLYAGIDRWTAMFSKTNARPVIYVTEANDLIHKLSFQARQSRYKSVIVWLPERLNEEAANKLLKLIEEPYPDTLLVFVSNEPQLILPTIYSRLQRIPMRRQPDDIIASWLQGNRGLSEADSRAIAHLADGSFLEADLQLSVSSDTKRYFELFKSLMRLAYARKVAGFKDWAAELADMGRESEIKFYTYAARLIRENFVYNFRTPQLNYLNPEEEAFSKNFARFITVNNVEGIIGVIDNAISEIGGNGNGKTINFDVAMRIMILLRKAG</sequence>
<dbReference type="InterPro" id="IPR050238">
    <property type="entry name" value="DNA_Rep/Repair_Clamp_Loader"/>
</dbReference>
<dbReference type="AlphaFoldDB" id="A0A4V1LA86"/>
<name>A0A4V1LA86_9BACT</name>
<dbReference type="PANTHER" id="PTHR11669:SF8">
    <property type="entry name" value="DNA POLYMERASE III SUBUNIT DELTA"/>
    <property type="match status" value="1"/>
</dbReference>
<dbReference type="InterPro" id="IPR027417">
    <property type="entry name" value="P-loop_NTPase"/>
</dbReference>
<dbReference type="PANTHER" id="PTHR11669">
    <property type="entry name" value="REPLICATION FACTOR C / DNA POLYMERASE III GAMMA-TAU SUBUNIT"/>
    <property type="match status" value="1"/>
</dbReference>
<dbReference type="Pfam" id="PF13177">
    <property type="entry name" value="DNA_pol3_delta2"/>
    <property type="match status" value="1"/>
</dbReference>
<dbReference type="SUPFAM" id="SSF52540">
    <property type="entry name" value="P-loop containing nucleoside triphosphate hydrolases"/>
    <property type="match status" value="1"/>
</dbReference>
<evidence type="ECO:0000313" key="1">
    <source>
        <dbReference type="EMBL" id="HJE39335.1"/>
    </source>
</evidence>
<reference evidence="1" key="2">
    <citation type="submission" date="2021-09" db="EMBL/GenBank/DDBJ databases">
        <authorList>
            <person name="Gilroy R."/>
        </authorList>
    </citation>
    <scope>NUCLEOTIDE SEQUENCE</scope>
    <source>
        <strain evidence="1">4100</strain>
    </source>
</reference>
<evidence type="ECO:0000313" key="2">
    <source>
        <dbReference type="Proteomes" id="UP000711407"/>
    </source>
</evidence>
<organism evidence="1 2">
    <name type="scientific">Candidatus Amulumruptor caecigallinarius</name>
    <dbReference type="NCBI Taxonomy" id="2109911"/>
    <lineage>
        <taxon>Bacteria</taxon>
        <taxon>Pseudomonadati</taxon>
        <taxon>Bacteroidota</taxon>
        <taxon>Bacteroidia</taxon>
        <taxon>Bacteroidales</taxon>
        <taxon>Muribaculaceae</taxon>
        <taxon>Candidatus Amulumruptor</taxon>
    </lineage>
</organism>
<protein>
    <submittedName>
        <fullName evidence="1">DNA polymerase III subunit delta</fullName>
    </submittedName>
</protein>